<accession>A0ABN6X5P4</accession>
<dbReference type="SUPFAM" id="SSF51735">
    <property type="entry name" value="NAD(P)-binding Rossmann-fold domains"/>
    <property type="match status" value="1"/>
</dbReference>
<sequence length="304" mass="30651">MKIFLTGGTGYVGSVLLEHLLDAGHEVEALTRSTTGAQRLADAGATAVQGSLADADPLRAAAARADAVIHTAFDGTMSADAAATELTAVRALAAGAGEAGTGKPVLYTSTALVYGLDPAQDRHEDAQLPERSAQPVKGQAEQALLGAAGITPIVMRVALVHGRGGSGLVTGLIAGAASAGTAAYVDDGTQVWDAIDVDDLADLYVAALAHPRAGIYNAKGANPFTMRELAEAISAATGAQPVSLPRASAADALGPLALILGAPGTLAGDKARTTFGWTPLRGSLLDDIRTGSYRVVDPAVKRIV</sequence>
<dbReference type="InterPro" id="IPR036291">
    <property type="entry name" value="NAD(P)-bd_dom_sf"/>
</dbReference>
<dbReference type="Pfam" id="PF01370">
    <property type="entry name" value="Epimerase"/>
    <property type="match status" value="1"/>
</dbReference>
<protein>
    <submittedName>
        <fullName evidence="2">NAD-dependent dehydratase</fullName>
    </submittedName>
</protein>
<dbReference type="PANTHER" id="PTHR48079:SF9">
    <property type="entry name" value="PUTATIVE-RELATED"/>
    <property type="match status" value="1"/>
</dbReference>
<organism evidence="2 3">
    <name type="scientific">Microbacterium suwonense</name>
    <dbReference type="NCBI Taxonomy" id="683047"/>
    <lineage>
        <taxon>Bacteria</taxon>
        <taxon>Bacillati</taxon>
        <taxon>Actinomycetota</taxon>
        <taxon>Actinomycetes</taxon>
        <taxon>Micrococcales</taxon>
        <taxon>Microbacteriaceae</taxon>
        <taxon>Microbacterium</taxon>
    </lineage>
</organism>
<evidence type="ECO:0000259" key="1">
    <source>
        <dbReference type="Pfam" id="PF01370"/>
    </source>
</evidence>
<dbReference type="Proteomes" id="UP001321543">
    <property type="component" value="Chromosome"/>
</dbReference>
<dbReference type="RefSeq" id="WP_286300356.1">
    <property type="nucleotide sequence ID" value="NZ_AP027728.1"/>
</dbReference>
<dbReference type="InterPro" id="IPR001509">
    <property type="entry name" value="Epimerase_deHydtase"/>
</dbReference>
<evidence type="ECO:0000313" key="2">
    <source>
        <dbReference type="EMBL" id="BDZ39909.1"/>
    </source>
</evidence>
<reference evidence="3" key="1">
    <citation type="journal article" date="2019" name="Int. J. Syst. Evol. Microbiol.">
        <title>The Global Catalogue of Microorganisms (GCM) 10K type strain sequencing project: providing services to taxonomists for standard genome sequencing and annotation.</title>
        <authorList>
            <consortium name="The Broad Institute Genomics Platform"/>
            <consortium name="The Broad Institute Genome Sequencing Center for Infectious Disease"/>
            <person name="Wu L."/>
            <person name="Ma J."/>
        </authorList>
    </citation>
    <scope>NUCLEOTIDE SEQUENCE [LARGE SCALE GENOMIC DNA]</scope>
    <source>
        <strain evidence="3">NBRC 106310</strain>
    </source>
</reference>
<dbReference type="Gene3D" id="3.40.50.720">
    <property type="entry name" value="NAD(P)-binding Rossmann-like Domain"/>
    <property type="match status" value="1"/>
</dbReference>
<gene>
    <name evidence="2" type="ORF">GCM10025863_25230</name>
</gene>
<evidence type="ECO:0000313" key="3">
    <source>
        <dbReference type="Proteomes" id="UP001321543"/>
    </source>
</evidence>
<dbReference type="PANTHER" id="PTHR48079">
    <property type="entry name" value="PROTEIN YEEZ"/>
    <property type="match status" value="1"/>
</dbReference>
<dbReference type="EMBL" id="AP027728">
    <property type="protein sequence ID" value="BDZ39909.1"/>
    <property type="molecule type" value="Genomic_DNA"/>
</dbReference>
<dbReference type="InterPro" id="IPR051783">
    <property type="entry name" value="NAD(P)-dependent_oxidoreduct"/>
</dbReference>
<feature type="domain" description="NAD-dependent epimerase/dehydratase" evidence="1">
    <location>
        <begin position="3"/>
        <end position="217"/>
    </location>
</feature>
<name>A0ABN6X5P4_9MICO</name>
<proteinExistence type="predicted"/>
<keyword evidence="3" id="KW-1185">Reference proteome</keyword>